<dbReference type="InterPro" id="IPR051795">
    <property type="entry name" value="Glycosyl_Hydrlase_43"/>
</dbReference>
<evidence type="ECO:0000259" key="7">
    <source>
        <dbReference type="Pfam" id="PF17851"/>
    </source>
</evidence>
<keyword evidence="3 6" id="KW-0326">Glycosidase</keyword>
<dbReference type="InterPro" id="IPR041542">
    <property type="entry name" value="GH43_C2"/>
</dbReference>
<dbReference type="GO" id="GO:0004553">
    <property type="term" value="F:hydrolase activity, hydrolyzing O-glycosyl compounds"/>
    <property type="evidence" value="ECO:0007669"/>
    <property type="project" value="InterPro"/>
</dbReference>
<dbReference type="GO" id="GO:0005975">
    <property type="term" value="P:carbohydrate metabolic process"/>
    <property type="evidence" value="ECO:0007669"/>
    <property type="project" value="InterPro"/>
</dbReference>
<feature type="domain" description="Beta-xylosidase C-terminal Concanavalin A-like" evidence="7">
    <location>
        <begin position="330"/>
        <end position="528"/>
    </location>
</feature>
<dbReference type="Pfam" id="PF17851">
    <property type="entry name" value="GH43_C2"/>
    <property type="match status" value="1"/>
</dbReference>
<dbReference type="InterPro" id="IPR013320">
    <property type="entry name" value="ConA-like_dom_sf"/>
</dbReference>
<dbReference type="PANTHER" id="PTHR42812:SF12">
    <property type="entry name" value="BETA-XYLOSIDASE-RELATED"/>
    <property type="match status" value="1"/>
</dbReference>
<dbReference type="Pfam" id="PF04616">
    <property type="entry name" value="Glyco_hydro_43"/>
    <property type="match status" value="1"/>
</dbReference>
<evidence type="ECO:0000256" key="1">
    <source>
        <dbReference type="ARBA" id="ARBA00009865"/>
    </source>
</evidence>
<dbReference type="Gene3D" id="2.60.120.200">
    <property type="match status" value="1"/>
</dbReference>
<feature type="active site" description="Proton acceptor" evidence="4">
    <location>
        <position position="16"/>
    </location>
</feature>
<dbReference type="SUPFAM" id="SSF75005">
    <property type="entry name" value="Arabinanase/levansucrase/invertase"/>
    <property type="match status" value="1"/>
</dbReference>
<evidence type="ECO:0000313" key="8">
    <source>
        <dbReference type="EMBL" id="MBK1875576.1"/>
    </source>
</evidence>
<comment type="similarity">
    <text evidence="1 6">Belongs to the glycosyl hydrolase 43 family.</text>
</comment>
<dbReference type="CDD" id="cd09000">
    <property type="entry name" value="GH43_SXA-like"/>
    <property type="match status" value="1"/>
</dbReference>
<dbReference type="AlphaFoldDB" id="A0A934RSI9"/>
<feature type="active site" description="Proton donor" evidence="4">
    <location>
        <position position="189"/>
    </location>
</feature>
<dbReference type="RefSeq" id="WP_200353794.1">
    <property type="nucleotide sequence ID" value="NZ_JAENIL010000003.1"/>
</dbReference>
<dbReference type="InterPro" id="IPR023296">
    <property type="entry name" value="Glyco_hydro_beta-prop_sf"/>
</dbReference>
<accession>A0A934RSI9</accession>
<organism evidence="8 9">
    <name type="scientific">Pelagicoccus mobilis</name>
    <dbReference type="NCBI Taxonomy" id="415221"/>
    <lineage>
        <taxon>Bacteria</taxon>
        <taxon>Pseudomonadati</taxon>
        <taxon>Verrucomicrobiota</taxon>
        <taxon>Opitutia</taxon>
        <taxon>Puniceicoccales</taxon>
        <taxon>Pelagicoccaceae</taxon>
        <taxon>Pelagicoccus</taxon>
    </lineage>
</organism>
<dbReference type="SUPFAM" id="SSF49899">
    <property type="entry name" value="Concanavalin A-like lectins/glucanases"/>
    <property type="match status" value="1"/>
</dbReference>
<evidence type="ECO:0000256" key="5">
    <source>
        <dbReference type="PIRSR" id="PIRSR606710-2"/>
    </source>
</evidence>
<reference evidence="8" key="1">
    <citation type="submission" date="2021-01" db="EMBL/GenBank/DDBJ databases">
        <title>Modified the classification status of verrucomicrobia.</title>
        <authorList>
            <person name="Feng X."/>
        </authorList>
    </citation>
    <scope>NUCLEOTIDE SEQUENCE</scope>
    <source>
        <strain evidence="8">KCTC 13126</strain>
    </source>
</reference>
<keyword evidence="2 6" id="KW-0378">Hydrolase</keyword>
<dbReference type="EMBL" id="JAENIL010000003">
    <property type="protein sequence ID" value="MBK1875576.1"/>
    <property type="molecule type" value="Genomic_DNA"/>
</dbReference>
<evidence type="ECO:0000256" key="6">
    <source>
        <dbReference type="RuleBase" id="RU361187"/>
    </source>
</evidence>
<protein>
    <submittedName>
        <fullName evidence="8">Glycoside hydrolase family 43 protein</fullName>
    </submittedName>
</protein>
<dbReference type="InterPro" id="IPR006710">
    <property type="entry name" value="Glyco_hydro_43"/>
</dbReference>
<keyword evidence="9" id="KW-1185">Reference proteome</keyword>
<evidence type="ECO:0000313" key="9">
    <source>
        <dbReference type="Proteomes" id="UP000617628"/>
    </source>
</evidence>
<evidence type="ECO:0000256" key="2">
    <source>
        <dbReference type="ARBA" id="ARBA00022801"/>
    </source>
</evidence>
<sequence length="549" mass="62499">MSSTHQNPFLPGFNPDPSILRVEDDYYVATSTFEWFPGVQIHHSKDLVNWELIYRPLNRRSQLDMLGGPDSGGVWAPCLSYCDGEFFLVYSDVKELRGNFKASRNYIVTCDKIDGDWSDPIHLNVSGFDQSLFHDPTTGKKYLLWLIWDDRPGNNPFHAIRLQEYDHESKQLVGEARTIFNGTELGCTEGPHLYHINGYYYLMTAEGGTGWDHAVTLCRSEKIEGPYEVCPHNPILTSRGKHDSVLKRAGHASIVETQEGEWFLAHLCSRPIPGRGRSTMGRESALQKVVWTDDGWLQMHHGENHPDQHAPIPMNFNSKVKPRDNSRHYTFDQDKLHIDFQTLRVPLDDKRLSLSERPGHLRLKGELSFCTRMEQSMIARRQQAHRFTATTCLDFQPTSFLQRAGLVYYYSSQNYIYAALSHDEKLGRSLTVLIAEKDIHFRIAIEPIALPENGPVHLRAIVNYDDLRLAYSLDGETWRPVGRVFDSSFLSDEAAGAHENFTGAFIGLCCQDMTGSFAAADFSYLDYQERGDEAPTLKNVDSRTDSLLV</sequence>
<dbReference type="PANTHER" id="PTHR42812">
    <property type="entry name" value="BETA-XYLOSIDASE"/>
    <property type="match status" value="1"/>
</dbReference>
<dbReference type="Gene3D" id="2.115.10.20">
    <property type="entry name" value="Glycosyl hydrolase domain, family 43"/>
    <property type="match status" value="1"/>
</dbReference>
<name>A0A934RSI9_9BACT</name>
<gene>
    <name evidence="8" type="ORF">JIN87_01785</name>
</gene>
<evidence type="ECO:0000256" key="4">
    <source>
        <dbReference type="PIRSR" id="PIRSR606710-1"/>
    </source>
</evidence>
<evidence type="ECO:0000256" key="3">
    <source>
        <dbReference type="ARBA" id="ARBA00023295"/>
    </source>
</evidence>
<comment type="caution">
    <text evidence="8">The sequence shown here is derived from an EMBL/GenBank/DDBJ whole genome shotgun (WGS) entry which is preliminary data.</text>
</comment>
<feature type="site" description="Important for catalytic activity, responsible for pKa modulation of the active site Glu and correct orientation of both the proton donor and substrate" evidence="5">
    <location>
        <position position="129"/>
    </location>
</feature>
<proteinExistence type="inferred from homology"/>
<dbReference type="Proteomes" id="UP000617628">
    <property type="component" value="Unassembled WGS sequence"/>
</dbReference>